<keyword evidence="1" id="KW-0812">Transmembrane</keyword>
<feature type="transmembrane region" description="Helical" evidence="1">
    <location>
        <begin position="246"/>
        <end position="264"/>
    </location>
</feature>
<feature type="transmembrane region" description="Helical" evidence="1">
    <location>
        <begin position="14"/>
        <end position="35"/>
    </location>
</feature>
<evidence type="ECO:0000313" key="2">
    <source>
        <dbReference type="EMBL" id="QFR48498.1"/>
    </source>
</evidence>
<proteinExistence type="predicted"/>
<keyword evidence="1" id="KW-1133">Transmembrane helix</keyword>
<dbReference type="KEGG" id="sulg:FJR48_01650"/>
<feature type="transmembrane region" description="Helical" evidence="1">
    <location>
        <begin position="305"/>
        <end position="326"/>
    </location>
</feature>
<dbReference type="OrthoDB" id="5295665at2"/>
<protein>
    <recommendedName>
        <fullName evidence="4">Cytochrome C oxidase subunit I</fullName>
    </recommendedName>
</protein>
<sequence length="411" mass="45819">MAVSTDFAPPFKLIAPYFIIGAVVFVLSTFLLFTFDTTTIQSVEPNLLAWVHLFLLGFVMMVIFGAMAQLVPVVLEVGHFAVDLYYIIYPLLLIGTILMAIGFVFVPILLPFGGLTVLIALSVFLFETFLTIKKVEKYNFVIISVLIANIFLAVGMIFGIIMALGYAGVIVVDIPALLHAHIFLVFVGYVGVTIMGMSLILLPMFWLSHGFSWDYVKSALLTLSLGVTSITLSPILDIAILDTIGYILSIIASTLYFYQVYIIYKKRVRIENDIYFISLIFSYISLLAALILAMLYLLIPSENLIISIGWLLIGGYVSFLIIGHLYKIVPFLVWYERFSPLVGKEKVPMLADMIPQKSANLQFWLNALGIIISTAGILFASNEIFYSGVSFLSVGSLFVLKDIIYMIRFKS</sequence>
<feature type="transmembrane region" description="Helical" evidence="1">
    <location>
        <begin position="112"/>
        <end position="132"/>
    </location>
</feature>
<accession>A0A5P8NYJ4</accession>
<feature type="transmembrane region" description="Helical" evidence="1">
    <location>
        <begin position="386"/>
        <end position="407"/>
    </location>
</feature>
<gene>
    <name evidence="2" type="ORF">FJR48_01650</name>
</gene>
<feature type="transmembrane region" description="Helical" evidence="1">
    <location>
        <begin position="276"/>
        <end position="299"/>
    </location>
</feature>
<feature type="transmembrane region" description="Helical" evidence="1">
    <location>
        <begin position="47"/>
        <end position="72"/>
    </location>
</feature>
<evidence type="ECO:0000256" key="1">
    <source>
        <dbReference type="SAM" id="Phobius"/>
    </source>
</evidence>
<organism evidence="2 3">
    <name type="scientific">Sulfurimonas lithotrophica</name>
    <dbReference type="NCBI Taxonomy" id="2590022"/>
    <lineage>
        <taxon>Bacteria</taxon>
        <taxon>Pseudomonadati</taxon>
        <taxon>Campylobacterota</taxon>
        <taxon>Epsilonproteobacteria</taxon>
        <taxon>Campylobacterales</taxon>
        <taxon>Sulfurimonadaceae</taxon>
        <taxon>Sulfurimonas</taxon>
    </lineage>
</organism>
<feature type="transmembrane region" description="Helical" evidence="1">
    <location>
        <begin position="84"/>
        <end position="106"/>
    </location>
</feature>
<dbReference type="EMBL" id="CP043617">
    <property type="protein sequence ID" value="QFR48498.1"/>
    <property type="molecule type" value="Genomic_DNA"/>
</dbReference>
<evidence type="ECO:0000313" key="3">
    <source>
        <dbReference type="Proteomes" id="UP000326944"/>
    </source>
</evidence>
<dbReference type="AlphaFoldDB" id="A0A5P8NYJ4"/>
<keyword evidence="1" id="KW-0472">Membrane</keyword>
<feature type="transmembrane region" description="Helical" evidence="1">
    <location>
        <begin position="178"/>
        <end position="207"/>
    </location>
</feature>
<dbReference type="RefSeq" id="WP_152306441.1">
    <property type="nucleotide sequence ID" value="NZ_CP043617.1"/>
</dbReference>
<reference evidence="2 3" key="1">
    <citation type="submission" date="2019-09" db="EMBL/GenBank/DDBJ databases">
        <title>Sulfurimonas gotlandica sp. nov., a chemoautotrophic and psychrotolerant epsilonproteobacterium isolated from a pelagic redoxcline, and an emended description of the genus Sulfurimonas.</title>
        <authorList>
            <person name="Wang S."/>
            <person name="Jiang L."/>
            <person name="Shao S."/>
        </authorList>
    </citation>
    <scope>NUCLEOTIDE SEQUENCE [LARGE SCALE GENOMIC DNA]</scope>
    <source>
        <strain evidence="2 3">GYSZ_1</strain>
    </source>
</reference>
<name>A0A5P8NYJ4_9BACT</name>
<keyword evidence="3" id="KW-1185">Reference proteome</keyword>
<dbReference type="Proteomes" id="UP000326944">
    <property type="component" value="Chromosome"/>
</dbReference>
<feature type="transmembrane region" description="Helical" evidence="1">
    <location>
        <begin position="363"/>
        <end position="380"/>
    </location>
</feature>
<evidence type="ECO:0008006" key="4">
    <source>
        <dbReference type="Google" id="ProtNLM"/>
    </source>
</evidence>
<feature type="transmembrane region" description="Helical" evidence="1">
    <location>
        <begin position="139"/>
        <end position="172"/>
    </location>
</feature>